<protein>
    <recommendedName>
        <fullName evidence="10">TonB-dependent receptor</fullName>
    </recommendedName>
</protein>
<evidence type="ECO:0000256" key="4">
    <source>
        <dbReference type="RuleBase" id="RU003357"/>
    </source>
</evidence>
<evidence type="ECO:0000256" key="3">
    <source>
        <dbReference type="ARBA" id="ARBA00023237"/>
    </source>
</evidence>
<dbReference type="AlphaFoldDB" id="A0A919F4Q8"/>
<keyword evidence="4" id="KW-0798">TonB box</keyword>
<dbReference type="Gene3D" id="2.40.170.20">
    <property type="entry name" value="TonB-dependent receptor, beta-barrel domain"/>
    <property type="match status" value="1"/>
</dbReference>
<dbReference type="InterPro" id="IPR010104">
    <property type="entry name" value="TonB_rcpt_bac"/>
</dbReference>
<dbReference type="EMBL" id="BNBA01000002">
    <property type="protein sequence ID" value="GHH47154.1"/>
    <property type="molecule type" value="Genomic_DNA"/>
</dbReference>
<keyword evidence="2 4" id="KW-0472">Membrane</keyword>
<dbReference type="Gene3D" id="2.170.130.10">
    <property type="entry name" value="TonB-dependent receptor, plug domain"/>
    <property type="match status" value="1"/>
</dbReference>
<dbReference type="NCBIfam" id="TIGR01782">
    <property type="entry name" value="TonB-Xanth-Caul"/>
    <property type="match status" value="1"/>
</dbReference>
<organism evidence="8 9">
    <name type="scientific">Xanthomonas boreopolis</name>
    <dbReference type="NCBI Taxonomy" id="86183"/>
    <lineage>
        <taxon>Bacteria</taxon>
        <taxon>Pseudomonadati</taxon>
        <taxon>Pseudomonadota</taxon>
        <taxon>Gammaproteobacteria</taxon>
        <taxon>Lysobacterales</taxon>
        <taxon>Lysobacteraceae</taxon>
        <taxon>Xanthomonas</taxon>
    </lineage>
</organism>
<comment type="subcellular location">
    <subcellularLocation>
        <location evidence="1 4">Cell outer membrane</location>
    </subcellularLocation>
</comment>
<feature type="signal peptide" evidence="5">
    <location>
        <begin position="1"/>
        <end position="27"/>
    </location>
</feature>
<dbReference type="CDD" id="cd01347">
    <property type="entry name" value="ligand_gated_channel"/>
    <property type="match status" value="1"/>
</dbReference>
<dbReference type="Proteomes" id="UP000623958">
    <property type="component" value="Unassembled WGS sequence"/>
</dbReference>
<comment type="similarity">
    <text evidence="4">Belongs to the TonB-dependent receptor family.</text>
</comment>
<sequence length="940" mass="102717">MKTVQLHRTMLCRGIAIALLMPFSSFAQSSGGESPPASAEGQDQALTLDTVTVTGVRASLARSVELKRDSATVQDSITALELGKFPDDNVADSLSHITGVAISRTAGGEGQKVSVRGLGPEYTLTTFNGRILATDGAGRDFAYDVLPADVISGADVIKGAEAQNTEGAIGGLVNLRSASPFDQKGMHGVLRAEGDRNTMSDFNGRKFSGVFSNTFADDTIGILVGAVYANRRDRTDVAGNDGGWTRNPDPGSDWEGNAWGGNIDPNGNGELDPDEYGLIAPGQFRVGSILEDKKRTAYTGKLEWRPNDDFRLVVDGLKTRLDSPQVGYQQSYYTLYAPGRWSDITMRDGIVTGFTMDNADPEMRLNPEVLNQTTHRVVDTDLYGANARWRVTDDLTLAGDVYRSTSKRISGGQDTYVVLRMNQPNTARVSLSGAAVPNVDVRLDDGRDLISGLQNGQFGDSDFNTHYMELSGDNIRDEIKGGTLSGDLFVGRGALDRLHFGVTLTDRDKSRDLVTNAVDGGADYYSGDHAINVGDLEGQVIDHSYSLPGFMSGVRAQFPHSFLGFDVPAYLRALQAYDGQPRPGGGVYDYSAAAPSWNPLQSYRVGEKTRAFYLQADLSGERWDGNIGVRFGKTETSAQAWDAKIASITELGSFNYTVEYEDPTAIRNDSDYTFFLPAANFVWHFTDALQLRIGAAKTMARPSVEQLAPTSTTESVSWGDFTQVYGGDVDLKPYEAKQGDLSLEWYFGDNSIFNVATFYKRIENQITTSWETGQDIGVPGHLFNIMRPINGDYAKVRGIEAGLQHFWSNGFGFRAQYTRNWSKSFVDGEERPLEGIAPAVYSLGLMYERGAWSLGAQADHTDGFVTATNVLGQGYNEQADKLTWLTAHVSYTINDHLSVSLDGDNLLDDEQTYSINGNPLLSQGYYRYGRSFKLSLAMKF</sequence>
<evidence type="ECO:0000256" key="5">
    <source>
        <dbReference type="SAM" id="SignalP"/>
    </source>
</evidence>
<keyword evidence="9" id="KW-1185">Reference proteome</keyword>
<dbReference type="RefSeq" id="WP_434026327.1">
    <property type="nucleotide sequence ID" value="NZ_BNBA01000002.1"/>
</dbReference>
<accession>A0A919F4Q8</accession>
<proteinExistence type="inferred from homology"/>
<keyword evidence="5" id="KW-0732">Signal</keyword>
<reference evidence="8" key="1">
    <citation type="journal article" date="2014" name="Int. J. Syst. Evol. Microbiol.">
        <title>Complete genome sequence of Corynebacterium casei LMG S-19264T (=DSM 44701T), isolated from a smear-ripened cheese.</title>
        <authorList>
            <consortium name="US DOE Joint Genome Institute (JGI-PGF)"/>
            <person name="Walter F."/>
            <person name="Albersmeier A."/>
            <person name="Kalinowski J."/>
            <person name="Ruckert C."/>
        </authorList>
    </citation>
    <scope>NUCLEOTIDE SEQUENCE</scope>
    <source>
        <strain evidence="8">JCM 13306</strain>
    </source>
</reference>
<dbReference type="InterPro" id="IPR000531">
    <property type="entry name" value="Beta-barrel_TonB"/>
</dbReference>
<dbReference type="Pfam" id="PF00593">
    <property type="entry name" value="TonB_dep_Rec_b-barrel"/>
    <property type="match status" value="1"/>
</dbReference>
<evidence type="ECO:0000256" key="1">
    <source>
        <dbReference type="ARBA" id="ARBA00004442"/>
    </source>
</evidence>
<gene>
    <name evidence="8" type="ORF">GCM10009090_03180</name>
</gene>
<dbReference type="InterPro" id="IPR018247">
    <property type="entry name" value="EF_Hand_1_Ca_BS"/>
</dbReference>
<evidence type="ECO:0000259" key="7">
    <source>
        <dbReference type="Pfam" id="PF07715"/>
    </source>
</evidence>
<reference evidence="8" key="2">
    <citation type="submission" date="2020-09" db="EMBL/GenBank/DDBJ databases">
        <authorList>
            <person name="Sun Q."/>
            <person name="Ohkuma M."/>
        </authorList>
    </citation>
    <scope>NUCLEOTIDE SEQUENCE</scope>
    <source>
        <strain evidence="8">JCM 13306</strain>
    </source>
</reference>
<dbReference type="SUPFAM" id="SSF56935">
    <property type="entry name" value="Porins"/>
    <property type="match status" value="1"/>
</dbReference>
<evidence type="ECO:0000259" key="6">
    <source>
        <dbReference type="Pfam" id="PF00593"/>
    </source>
</evidence>
<dbReference type="InterPro" id="IPR036942">
    <property type="entry name" value="Beta-barrel_TonB_sf"/>
</dbReference>
<dbReference type="PANTHER" id="PTHR40980:SF3">
    <property type="entry name" value="TONB-DEPENDENT RECEPTOR-LIKE BETA-BARREL DOMAIN-CONTAINING PROTEIN"/>
    <property type="match status" value="1"/>
</dbReference>
<keyword evidence="3" id="KW-0998">Cell outer membrane</keyword>
<feature type="domain" description="TonB-dependent receptor-like beta-barrel" evidence="6">
    <location>
        <begin position="474"/>
        <end position="906"/>
    </location>
</feature>
<evidence type="ECO:0008006" key="10">
    <source>
        <dbReference type="Google" id="ProtNLM"/>
    </source>
</evidence>
<dbReference type="InterPro" id="IPR037066">
    <property type="entry name" value="Plug_dom_sf"/>
</dbReference>
<dbReference type="InterPro" id="IPR012910">
    <property type="entry name" value="Plug_dom"/>
</dbReference>
<evidence type="ECO:0000256" key="2">
    <source>
        <dbReference type="ARBA" id="ARBA00023136"/>
    </source>
</evidence>
<comment type="caution">
    <text evidence="8">The sequence shown here is derived from an EMBL/GenBank/DDBJ whole genome shotgun (WGS) entry which is preliminary data.</text>
</comment>
<dbReference type="PROSITE" id="PS00018">
    <property type="entry name" value="EF_HAND_1"/>
    <property type="match status" value="1"/>
</dbReference>
<evidence type="ECO:0000313" key="9">
    <source>
        <dbReference type="Proteomes" id="UP000623958"/>
    </source>
</evidence>
<dbReference type="GO" id="GO:0009279">
    <property type="term" value="C:cell outer membrane"/>
    <property type="evidence" value="ECO:0007669"/>
    <property type="project" value="UniProtKB-SubCell"/>
</dbReference>
<evidence type="ECO:0000313" key="8">
    <source>
        <dbReference type="EMBL" id="GHH47154.1"/>
    </source>
</evidence>
<name>A0A919F4Q8_9XANT</name>
<dbReference type="Pfam" id="PF07715">
    <property type="entry name" value="Plug"/>
    <property type="match status" value="1"/>
</dbReference>
<feature type="chain" id="PRO_5037801049" description="TonB-dependent receptor" evidence="5">
    <location>
        <begin position="28"/>
        <end position="940"/>
    </location>
</feature>
<feature type="domain" description="TonB-dependent receptor plug" evidence="7">
    <location>
        <begin position="67"/>
        <end position="171"/>
    </location>
</feature>
<dbReference type="PANTHER" id="PTHR40980">
    <property type="entry name" value="PLUG DOMAIN-CONTAINING PROTEIN"/>
    <property type="match status" value="1"/>
</dbReference>